<reference evidence="1 2" key="1">
    <citation type="submission" date="2017-08" db="EMBL/GenBank/DDBJ databases">
        <title>Burning lignite coal seam in the remote Altai Mountains harbors a hydrogen-driven thermophilic microbial community.</title>
        <authorList>
            <person name="Kadnikov V.V."/>
            <person name="Mardanov A.V."/>
            <person name="Ivasenko D."/>
            <person name="Beletsky A.V."/>
            <person name="Karnachuk O.V."/>
            <person name="Ravin N.V."/>
        </authorList>
    </citation>
    <scope>NUCLEOTIDE SEQUENCE [LARGE SCALE GENOMIC DNA]</scope>
    <source>
        <strain evidence="1">AL31</strain>
    </source>
</reference>
<organism evidence="1 2">
    <name type="scientific">Brockia lithotrophica</name>
    <dbReference type="NCBI Taxonomy" id="933949"/>
    <lineage>
        <taxon>Bacteria</taxon>
        <taxon>Bacillati</taxon>
        <taxon>Bacillota</taxon>
        <taxon>Bacilli</taxon>
        <taxon>Bacillales</taxon>
        <taxon>Bacillales Family X. Incertae Sedis</taxon>
        <taxon>Brockia</taxon>
    </lineage>
</organism>
<proteinExistence type="predicted"/>
<name>A0A2T5GAK2_9BACL</name>
<dbReference type="Proteomes" id="UP000244016">
    <property type="component" value="Unassembled WGS sequence"/>
</dbReference>
<dbReference type="AlphaFoldDB" id="A0A2T5GAK2"/>
<dbReference type="EMBL" id="PEBW01000001">
    <property type="protein sequence ID" value="PTQ53219.1"/>
    <property type="molecule type" value="Genomic_DNA"/>
</dbReference>
<sequence length="59" mass="6673">MRPRERLPRVCGCPARPRVQVGARLSRACGCPLHYSEEEGKIKNDLRLSRPAARSREVS</sequence>
<accession>A0A2T5GAK2</accession>
<protein>
    <submittedName>
        <fullName evidence="1">Uncharacterized protein</fullName>
    </submittedName>
</protein>
<comment type="caution">
    <text evidence="1">The sequence shown here is derived from an EMBL/GenBank/DDBJ whole genome shotgun (WGS) entry which is preliminary data.</text>
</comment>
<evidence type="ECO:0000313" key="1">
    <source>
        <dbReference type="EMBL" id="PTQ53219.1"/>
    </source>
</evidence>
<evidence type="ECO:0000313" key="2">
    <source>
        <dbReference type="Proteomes" id="UP000244016"/>
    </source>
</evidence>
<gene>
    <name evidence="1" type="ORF">BLITH_0299</name>
</gene>